<keyword evidence="1" id="KW-0378">Hydrolase</keyword>
<dbReference type="InterPro" id="IPR041492">
    <property type="entry name" value="HAD_2"/>
</dbReference>
<reference evidence="1 2" key="1">
    <citation type="journal article" date="2021" name="Sci. Rep.">
        <title>The distribution of antibiotic resistance genes in chicken gut microbiota commensals.</title>
        <authorList>
            <person name="Juricova H."/>
            <person name="Matiasovicova J."/>
            <person name="Kubasova T."/>
            <person name="Cejkova D."/>
            <person name="Rychlik I."/>
        </authorList>
    </citation>
    <scope>NUCLEOTIDE SEQUENCE [LARGE SCALE GENOMIC DNA]</scope>
    <source>
        <strain evidence="1 2">An564</strain>
    </source>
</reference>
<protein>
    <submittedName>
        <fullName evidence="1">HAD family hydrolase</fullName>
    </submittedName>
</protein>
<dbReference type="InterPro" id="IPR006439">
    <property type="entry name" value="HAD-SF_hydro_IA"/>
</dbReference>
<proteinExistence type="predicted"/>
<dbReference type="NCBIfam" id="TIGR01549">
    <property type="entry name" value="HAD-SF-IA-v1"/>
    <property type="match status" value="1"/>
</dbReference>
<dbReference type="Gene3D" id="3.40.50.1000">
    <property type="entry name" value="HAD superfamily/HAD-like"/>
    <property type="match status" value="1"/>
</dbReference>
<dbReference type="SUPFAM" id="SSF56784">
    <property type="entry name" value="HAD-like"/>
    <property type="match status" value="1"/>
</dbReference>
<accession>A0ABS2GQA1</accession>
<dbReference type="PANTHER" id="PTHR43434:SF1">
    <property type="entry name" value="PHOSPHOGLYCOLATE PHOSPHATASE"/>
    <property type="match status" value="1"/>
</dbReference>
<dbReference type="EMBL" id="JACSNR010000009">
    <property type="protein sequence ID" value="MBM6924003.1"/>
    <property type="molecule type" value="Genomic_DNA"/>
</dbReference>
<dbReference type="PANTHER" id="PTHR43434">
    <property type="entry name" value="PHOSPHOGLYCOLATE PHOSPHATASE"/>
    <property type="match status" value="1"/>
</dbReference>
<dbReference type="SFLD" id="SFLDS00003">
    <property type="entry name" value="Haloacid_Dehalogenase"/>
    <property type="match status" value="1"/>
</dbReference>
<dbReference type="InterPro" id="IPR023198">
    <property type="entry name" value="PGP-like_dom2"/>
</dbReference>
<dbReference type="Gene3D" id="1.10.150.240">
    <property type="entry name" value="Putative phosphatase, domain 2"/>
    <property type="match status" value="1"/>
</dbReference>
<sequence>MTGRWSAVLFDFDYTLGDTERGIVASTRYALEQMGLSQPPEGEIRRTIGMTLERSFTALTGSTDPAGQAEFSRLFNEKAEEVMVDSAVLYPGARELFDWLETQGIAAGVVTNKNRPRIAAILERAGISPAVLVSAQDAVPKPAPDGILLAARSLRLPPEQVLYIGDSLTDEAAARAAGCGFIALTTGATLPEEFAPDTELCENLIALRERLEQEGRA</sequence>
<dbReference type="SFLD" id="SFLDG01135">
    <property type="entry name" value="C1.5.6:_HAD__Beta-PGM__Phospha"/>
    <property type="match status" value="1"/>
</dbReference>
<gene>
    <name evidence="1" type="ORF">H9X81_09930</name>
</gene>
<evidence type="ECO:0000313" key="1">
    <source>
        <dbReference type="EMBL" id="MBM6924003.1"/>
    </source>
</evidence>
<dbReference type="InterPro" id="IPR036412">
    <property type="entry name" value="HAD-like_sf"/>
</dbReference>
<keyword evidence="2" id="KW-1185">Reference proteome</keyword>
<dbReference type="SFLD" id="SFLDG01129">
    <property type="entry name" value="C1.5:_HAD__Beta-PGM__Phosphata"/>
    <property type="match status" value="1"/>
</dbReference>
<dbReference type="RefSeq" id="WP_204721617.1">
    <property type="nucleotide sequence ID" value="NZ_JACSNR010000009.1"/>
</dbReference>
<evidence type="ECO:0000313" key="2">
    <source>
        <dbReference type="Proteomes" id="UP000724149"/>
    </source>
</evidence>
<dbReference type="GO" id="GO:0016787">
    <property type="term" value="F:hydrolase activity"/>
    <property type="evidence" value="ECO:0007669"/>
    <property type="project" value="UniProtKB-KW"/>
</dbReference>
<dbReference type="InterPro" id="IPR023214">
    <property type="entry name" value="HAD_sf"/>
</dbReference>
<dbReference type="Pfam" id="PF13419">
    <property type="entry name" value="HAD_2"/>
    <property type="match status" value="1"/>
</dbReference>
<organism evidence="1 2">
    <name type="scientific">Hydrogenoanaerobacterium saccharovorans</name>
    <dbReference type="NCBI Taxonomy" id="474960"/>
    <lineage>
        <taxon>Bacteria</taxon>
        <taxon>Bacillati</taxon>
        <taxon>Bacillota</taxon>
        <taxon>Clostridia</taxon>
        <taxon>Eubacteriales</taxon>
        <taxon>Oscillospiraceae</taxon>
        <taxon>Hydrogenoanaerobacterium</taxon>
    </lineage>
</organism>
<dbReference type="InterPro" id="IPR050155">
    <property type="entry name" value="HAD-like_hydrolase_sf"/>
</dbReference>
<dbReference type="Proteomes" id="UP000724149">
    <property type="component" value="Unassembled WGS sequence"/>
</dbReference>
<comment type="caution">
    <text evidence="1">The sequence shown here is derived from an EMBL/GenBank/DDBJ whole genome shotgun (WGS) entry which is preliminary data.</text>
</comment>
<dbReference type="NCBIfam" id="TIGR01509">
    <property type="entry name" value="HAD-SF-IA-v3"/>
    <property type="match status" value="1"/>
</dbReference>
<name>A0ABS2GQA1_9FIRM</name>